<dbReference type="Gene3D" id="1.10.150.240">
    <property type="entry name" value="Putative phosphatase, domain 2"/>
    <property type="match status" value="1"/>
</dbReference>
<dbReference type="InterPro" id="IPR023198">
    <property type="entry name" value="PGP-like_dom2"/>
</dbReference>
<dbReference type="STRING" id="88036.D8RH49"/>
<dbReference type="NCBIfam" id="TIGR01509">
    <property type="entry name" value="HAD-SF-IA-v3"/>
    <property type="match status" value="1"/>
</dbReference>
<reference evidence="5 6" key="1">
    <citation type="journal article" date="2011" name="Science">
        <title>The Selaginella genome identifies genetic changes associated with the evolution of vascular plants.</title>
        <authorList>
            <person name="Banks J.A."/>
            <person name="Nishiyama T."/>
            <person name="Hasebe M."/>
            <person name="Bowman J.L."/>
            <person name="Gribskov M."/>
            <person name="dePamphilis C."/>
            <person name="Albert V.A."/>
            <person name="Aono N."/>
            <person name="Aoyama T."/>
            <person name="Ambrose B.A."/>
            <person name="Ashton N.W."/>
            <person name="Axtell M.J."/>
            <person name="Barker E."/>
            <person name="Barker M.S."/>
            <person name="Bennetzen J.L."/>
            <person name="Bonawitz N.D."/>
            <person name="Chapple C."/>
            <person name="Cheng C."/>
            <person name="Correa L.G."/>
            <person name="Dacre M."/>
            <person name="DeBarry J."/>
            <person name="Dreyer I."/>
            <person name="Elias M."/>
            <person name="Engstrom E.M."/>
            <person name="Estelle M."/>
            <person name="Feng L."/>
            <person name="Finet C."/>
            <person name="Floyd S.K."/>
            <person name="Frommer W.B."/>
            <person name="Fujita T."/>
            <person name="Gramzow L."/>
            <person name="Gutensohn M."/>
            <person name="Harholt J."/>
            <person name="Hattori M."/>
            <person name="Heyl A."/>
            <person name="Hirai T."/>
            <person name="Hiwatashi Y."/>
            <person name="Ishikawa M."/>
            <person name="Iwata M."/>
            <person name="Karol K.G."/>
            <person name="Koehler B."/>
            <person name="Kolukisaoglu U."/>
            <person name="Kubo M."/>
            <person name="Kurata T."/>
            <person name="Lalonde S."/>
            <person name="Li K."/>
            <person name="Li Y."/>
            <person name="Litt A."/>
            <person name="Lyons E."/>
            <person name="Manning G."/>
            <person name="Maruyama T."/>
            <person name="Michael T.P."/>
            <person name="Mikami K."/>
            <person name="Miyazaki S."/>
            <person name="Morinaga S."/>
            <person name="Murata T."/>
            <person name="Mueller-Roeber B."/>
            <person name="Nelson D.R."/>
            <person name="Obara M."/>
            <person name="Oguri Y."/>
            <person name="Olmstead R.G."/>
            <person name="Onodera N."/>
            <person name="Petersen B.L."/>
            <person name="Pils B."/>
            <person name="Prigge M."/>
            <person name="Rensing S.A."/>
            <person name="Riano-Pachon D.M."/>
            <person name="Roberts A.W."/>
            <person name="Sato Y."/>
            <person name="Scheller H.V."/>
            <person name="Schulz B."/>
            <person name="Schulz C."/>
            <person name="Shakirov E.V."/>
            <person name="Shibagaki N."/>
            <person name="Shinohara N."/>
            <person name="Shippen D.E."/>
            <person name="Soerensen I."/>
            <person name="Sotooka R."/>
            <person name="Sugimoto N."/>
            <person name="Sugita M."/>
            <person name="Sumikawa N."/>
            <person name="Tanurdzic M."/>
            <person name="Theissen G."/>
            <person name="Ulvskov P."/>
            <person name="Wakazuki S."/>
            <person name="Weng J.K."/>
            <person name="Willats W.W."/>
            <person name="Wipf D."/>
            <person name="Wolf P.G."/>
            <person name="Yang L."/>
            <person name="Zimmer A.D."/>
            <person name="Zhu Q."/>
            <person name="Mitros T."/>
            <person name="Hellsten U."/>
            <person name="Loque D."/>
            <person name="Otillar R."/>
            <person name="Salamov A."/>
            <person name="Schmutz J."/>
            <person name="Shapiro H."/>
            <person name="Lindquist E."/>
            <person name="Lucas S."/>
            <person name="Rokhsar D."/>
            <person name="Grigoriev I.V."/>
        </authorList>
    </citation>
    <scope>NUCLEOTIDE SEQUENCE [LARGE SCALE GENOMIC DNA]</scope>
</reference>
<evidence type="ECO:0000256" key="4">
    <source>
        <dbReference type="ARBA" id="ARBA00023277"/>
    </source>
</evidence>
<dbReference type="SFLD" id="SFLDG01135">
    <property type="entry name" value="C1.5.6:_HAD__Beta-PGM__Phospha"/>
    <property type="match status" value="1"/>
</dbReference>
<dbReference type="SFLD" id="SFLDG01129">
    <property type="entry name" value="C1.5:_HAD__Beta-PGM__Phosphata"/>
    <property type="match status" value="1"/>
</dbReference>
<organism evidence="6">
    <name type="scientific">Selaginella moellendorffii</name>
    <name type="common">Spikemoss</name>
    <dbReference type="NCBI Taxonomy" id="88036"/>
    <lineage>
        <taxon>Eukaryota</taxon>
        <taxon>Viridiplantae</taxon>
        <taxon>Streptophyta</taxon>
        <taxon>Embryophyta</taxon>
        <taxon>Tracheophyta</taxon>
        <taxon>Lycopodiopsida</taxon>
        <taxon>Selaginellales</taxon>
        <taxon>Selaginellaceae</taxon>
        <taxon>Selaginella</taxon>
    </lineage>
</organism>
<dbReference type="HOGENOM" id="CLU_045011_7_0_1"/>
<dbReference type="FunCoup" id="D8RH49">
    <property type="interactions" value="402"/>
</dbReference>
<dbReference type="KEGG" id="smo:SELMODRAFT_93797"/>
<keyword evidence="2" id="KW-0479">Metal-binding</keyword>
<keyword evidence="3" id="KW-0460">Magnesium</keyword>
<keyword evidence="4" id="KW-0119">Carbohydrate metabolism</keyword>
<dbReference type="InterPro" id="IPR006439">
    <property type="entry name" value="HAD-SF_hydro_IA"/>
</dbReference>
<dbReference type="SUPFAM" id="SSF56784">
    <property type="entry name" value="HAD-like"/>
    <property type="match status" value="1"/>
</dbReference>
<dbReference type="OMA" id="ARNFFED"/>
<dbReference type="GO" id="GO:0046872">
    <property type="term" value="F:metal ion binding"/>
    <property type="evidence" value="ECO:0007669"/>
    <property type="project" value="UniProtKB-KW"/>
</dbReference>
<keyword evidence="6" id="KW-1185">Reference proteome</keyword>
<dbReference type="Proteomes" id="UP000001514">
    <property type="component" value="Unassembled WGS sequence"/>
</dbReference>
<dbReference type="AlphaFoldDB" id="D8RH49"/>
<evidence type="ECO:0000313" key="6">
    <source>
        <dbReference type="Proteomes" id="UP000001514"/>
    </source>
</evidence>
<evidence type="ECO:0008006" key="7">
    <source>
        <dbReference type="Google" id="ProtNLM"/>
    </source>
</evidence>
<evidence type="ECO:0000256" key="2">
    <source>
        <dbReference type="ARBA" id="ARBA00022723"/>
    </source>
</evidence>
<sequence length="232" mass="25309">AAAGRRRSLPSPQSLRAILFDVDGTLCDSDPVHYQAFRDMLQEVGFQGGAPITREYFCGHISGKHNRDIGLLLFPDWDEAKRSKFFDDKEAYFRGLAAKDLKALPGLHKLCKWIKEKGLRRAAVSNAPKENVEFMISQVGLEGFFETVILGSDCARAKPFPDPYLKALDHFGITADNAFVFEDSPSGIKAGVAAGMAVVGLTTGNPEAALREAGATFLAKNYDDPAIWAALE</sequence>
<dbReference type="InterPro" id="IPR023214">
    <property type="entry name" value="HAD_sf"/>
</dbReference>
<comment type="cofactor">
    <cofactor evidence="1">
        <name>Mg(2+)</name>
        <dbReference type="ChEBI" id="CHEBI:18420"/>
    </cofactor>
</comment>
<dbReference type="InterPro" id="IPR051600">
    <property type="entry name" value="Beta-PGM-like"/>
</dbReference>
<proteinExistence type="predicted"/>
<name>D8RH49_SELML</name>
<dbReference type="EMBL" id="GL377579">
    <property type="protein sequence ID" value="EFJ28708.1"/>
    <property type="molecule type" value="Genomic_DNA"/>
</dbReference>
<dbReference type="InterPro" id="IPR041492">
    <property type="entry name" value="HAD_2"/>
</dbReference>
<evidence type="ECO:0000313" key="5">
    <source>
        <dbReference type="EMBL" id="EFJ28708.1"/>
    </source>
</evidence>
<dbReference type="SFLD" id="SFLDS00003">
    <property type="entry name" value="Haloacid_Dehalogenase"/>
    <property type="match status" value="1"/>
</dbReference>
<dbReference type="PANTHER" id="PTHR46193">
    <property type="entry name" value="6-PHOSPHOGLUCONATE PHOSPHATASE"/>
    <property type="match status" value="1"/>
</dbReference>
<dbReference type="Gramene" id="EFJ28708">
    <property type="protein sequence ID" value="EFJ28708"/>
    <property type="gene ID" value="SELMODRAFT_93797"/>
</dbReference>
<accession>D8RH49</accession>
<dbReference type="CDD" id="cd07505">
    <property type="entry name" value="HAD_BPGM-like"/>
    <property type="match status" value="1"/>
</dbReference>
<evidence type="ECO:0000256" key="1">
    <source>
        <dbReference type="ARBA" id="ARBA00001946"/>
    </source>
</evidence>
<evidence type="ECO:0000256" key="3">
    <source>
        <dbReference type="ARBA" id="ARBA00022842"/>
    </source>
</evidence>
<dbReference type="OrthoDB" id="40579at2759"/>
<dbReference type="eggNOG" id="KOG2914">
    <property type="taxonomic scope" value="Eukaryota"/>
</dbReference>
<dbReference type="PANTHER" id="PTHR46193:SF18">
    <property type="entry name" value="HEXITOL PHOSPHATASE B"/>
    <property type="match status" value="1"/>
</dbReference>
<dbReference type="Pfam" id="PF13419">
    <property type="entry name" value="HAD_2"/>
    <property type="match status" value="1"/>
</dbReference>
<protein>
    <recommendedName>
        <fullName evidence="7">Haloacid dehalogenase-like hydrolase domain-containing protein Sgpp</fullName>
    </recommendedName>
</protein>
<dbReference type="InterPro" id="IPR036412">
    <property type="entry name" value="HAD-like_sf"/>
</dbReference>
<feature type="non-terminal residue" evidence="5">
    <location>
        <position position="1"/>
    </location>
</feature>
<gene>
    <name evidence="5" type="ORF">SELMODRAFT_93797</name>
</gene>
<dbReference type="InParanoid" id="D8RH49"/>
<dbReference type="Gene3D" id="3.40.50.1000">
    <property type="entry name" value="HAD superfamily/HAD-like"/>
    <property type="match status" value="1"/>
</dbReference>
<dbReference type="GO" id="GO:0003824">
    <property type="term" value="F:catalytic activity"/>
    <property type="evidence" value="ECO:0007669"/>
    <property type="project" value="UniProtKB-ARBA"/>
</dbReference>